<keyword evidence="3" id="KW-1185">Reference proteome</keyword>
<keyword evidence="1" id="KW-0472">Membrane</keyword>
<evidence type="ECO:0000256" key="1">
    <source>
        <dbReference type="SAM" id="Phobius"/>
    </source>
</evidence>
<dbReference type="RefSeq" id="WP_018978650.1">
    <property type="nucleotide sequence ID" value="NZ_BMLN01000002.1"/>
</dbReference>
<comment type="caution">
    <text evidence="2">The sequence shown here is derived from an EMBL/GenBank/DDBJ whole genome shotgun (WGS) entry which is preliminary data.</text>
</comment>
<dbReference type="Proteomes" id="UP000606653">
    <property type="component" value="Unassembled WGS sequence"/>
</dbReference>
<gene>
    <name evidence="2" type="ORF">GCM10010969_08630</name>
</gene>
<feature type="transmembrane region" description="Helical" evidence="1">
    <location>
        <begin position="549"/>
        <end position="567"/>
    </location>
</feature>
<feature type="transmembrane region" description="Helical" evidence="1">
    <location>
        <begin position="24"/>
        <end position="43"/>
    </location>
</feature>
<dbReference type="Pfam" id="PF13163">
    <property type="entry name" value="DUF3999"/>
    <property type="match status" value="1"/>
</dbReference>
<sequence>MSEFKARLLTIEKNQRNLLRETEMLLAAAVMALLSFGLSRFTLMRNRITDIYALVLYGVSCLIGLGLMLTMPLLNSERTLNGAADYAALLILLAANGAIFWSGRQLPAKSRKRRGSVLGAVLCTTLLLTCTAGISELLPGNDARVYAGAADVQTRAEENDSSGSDLWQFSKEIAPAEGSRYQSLFLDADVYARAQDDLGDVRIVNAMGQFIPYYIDTGEEGERGTNRDYPLERIARQDGEQESRLDFRVVPSTESEDVRGSLLTFELPAASFLAAVTLEGSYDGQRWERVTEGELYSTNEGTSRNVIELEGLEKYGYYRLIIPNGGKDLDINGGTLTDVGAAVSGEAFRRTKELPFNVEPNIQMSEIVLYNAGRLKIDRIKINASASDGSSGFSRLYAIDKVPGGGLNTRILSPDRLARLELNGTAIDDTEIRLEEPIRSEQPRVVIDNAGNPPLKIQSLEVGYRVDRLVFEDTDTGPYRLVYGAEAEQESPEYDIEAFRPEIESQQPKEASLGPETAEQFVPPSMNEAPLGESGTPEAIVGPRASLQIVFNSVLIAVALLLIVWLGRKLRRR</sequence>
<keyword evidence="1" id="KW-0812">Transmembrane</keyword>
<dbReference type="InterPro" id="IPR025060">
    <property type="entry name" value="DUF3999"/>
</dbReference>
<evidence type="ECO:0000313" key="2">
    <source>
        <dbReference type="EMBL" id="GGN94165.1"/>
    </source>
</evidence>
<name>A0ABQ2KV11_9BACL</name>
<feature type="transmembrane region" description="Helical" evidence="1">
    <location>
        <begin position="115"/>
        <end position="134"/>
    </location>
</feature>
<accession>A0ABQ2KV11</accession>
<organism evidence="2 3">
    <name type="scientific">Saccharibacillus kuerlensis</name>
    <dbReference type="NCBI Taxonomy" id="459527"/>
    <lineage>
        <taxon>Bacteria</taxon>
        <taxon>Bacillati</taxon>
        <taxon>Bacillota</taxon>
        <taxon>Bacilli</taxon>
        <taxon>Bacillales</taxon>
        <taxon>Paenibacillaceae</taxon>
        <taxon>Saccharibacillus</taxon>
    </lineage>
</organism>
<keyword evidence="1" id="KW-1133">Transmembrane helix</keyword>
<proteinExistence type="predicted"/>
<feature type="transmembrane region" description="Helical" evidence="1">
    <location>
        <begin position="86"/>
        <end position="103"/>
    </location>
</feature>
<protein>
    <submittedName>
        <fullName evidence="2">Uncharacterized protein</fullName>
    </submittedName>
</protein>
<dbReference type="EMBL" id="BMLN01000002">
    <property type="protein sequence ID" value="GGN94165.1"/>
    <property type="molecule type" value="Genomic_DNA"/>
</dbReference>
<reference evidence="3" key="1">
    <citation type="journal article" date="2019" name="Int. J. Syst. Evol. Microbiol.">
        <title>The Global Catalogue of Microorganisms (GCM) 10K type strain sequencing project: providing services to taxonomists for standard genome sequencing and annotation.</title>
        <authorList>
            <consortium name="The Broad Institute Genomics Platform"/>
            <consortium name="The Broad Institute Genome Sequencing Center for Infectious Disease"/>
            <person name="Wu L."/>
            <person name="Ma J."/>
        </authorList>
    </citation>
    <scope>NUCLEOTIDE SEQUENCE [LARGE SCALE GENOMIC DNA]</scope>
    <source>
        <strain evidence="3">CGMCC 1.6964</strain>
    </source>
</reference>
<evidence type="ECO:0000313" key="3">
    <source>
        <dbReference type="Proteomes" id="UP000606653"/>
    </source>
</evidence>
<feature type="transmembrane region" description="Helical" evidence="1">
    <location>
        <begin position="55"/>
        <end position="74"/>
    </location>
</feature>